<dbReference type="EMBL" id="CP163444">
    <property type="protein sequence ID" value="XDQ76351.1"/>
    <property type="molecule type" value="Genomic_DNA"/>
</dbReference>
<protein>
    <recommendedName>
        <fullName evidence="2">Aminoacyl-transfer RNA synthetases class-II family profile domain-containing protein</fullName>
    </recommendedName>
</protein>
<evidence type="ECO:0000313" key="1">
    <source>
        <dbReference type="EMBL" id="XDQ76351.1"/>
    </source>
</evidence>
<accession>A0AB39T9B9</accession>
<organism evidence="1">
    <name type="scientific">Streptomyces sp. R44</name>
    <dbReference type="NCBI Taxonomy" id="3238633"/>
    <lineage>
        <taxon>Bacteria</taxon>
        <taxon>Bacillati</taxon>
        <taxon>Actinomycetota</taxon>
        <taxon>Actinomycetes</taxon>
        <taxon>Kitasatosporales</taxon>
        <taxon>Streptomycetaceae</taxon>
        <taxon>Streptomyces</taxon>
    </lineage>
</organism>
<dbReference type="Gene3D" id="3.30.930.10">
    <property type="entry name" value="Bira Bifunctional Protein, Domain 2"/>
    <property type="match status" value="1"/>
</dbReference>
<gene>
    <name evidence="1" type="ORF">AB5J54_40130</name>
</gene>
<dbReference type="AlphaFoldDB" id="A0AB39T9B9"/>
<evidence type="ECO:0008006" key="2">
    <source>
        <dbReference type="Google" id="ProtNLM"/>
    </source>
</evidence>
<dbReference type="RefSeq" id="WP_369148947.1">
    <property type="nucleotide sequence ID" value="NZ_CP163444.1"/>
</dbReference>
<dbReference type="InterPro" id="IPR045864">
    <property type="entry name" value="aa-tRNA-synth_II/BPL/LPL"/>
</dbReference>
<dbReference type="SUPFAM" id="SSF55681">
    <property type="entry name" value="Class II aaRS and biotin synthetases"/>
    <property type="match status" value="1"/>
</dbReference>
<reference evidence="1" key="1">
    <citation type="submission" date="2024-07" db="EMBL/GenBank/DDBJ databases">
        <authorList>
            <person name="Yu S.T."/>
        </authorList>
    </citation>
    <scope>NUCLEOTIDE SEQUENCE</scope>
    <source>
        <strain evidence="1">R44</strain>
    </source>
</reference>
<name>A0AB39T9B9_9ACTN</name>
<sequence>MTPPDTLAAVSVAGPPVAAASGRRHVRDALPYCVAGGTVDRIEFGTDRTRVTLSVPRRHSAQVEQDVELLVRTAGKFRDPRDEGREVGPDAPHVPHAVDGLYRFTGPGSLLGTAPYARAVHRLDAYFARLAAESDAEEAVAPGTVTMDTLARAGYLASFPQHVMRVSVVRHDLRALAEAAAAGEADEGGASAFEPTALALPPAACLHLFAGLLGRRLDAPLHTSTLLGQCGRHEAGQHENPERLWTYRLREIVTVGEPEPVAESVGRFLALLERAAVELAVPCTLEEATDPFFGDSAADLTSFQVRIRPKTELRPRHPLPTRGALASVNAHGAHFGQAFRIGTAAGTPAFSACVGFGLERWATALLALHGPAPENWPAVLDDGRKVSHE</sequence>
<proteinExistence type="predicted"/>